<dbReference type="OrthoDB" id="9904718at2"/>
<organism evidence="1 2">
    <name type="scientific">Mycobacterium simiae</name>
    <name type="common">Mycobacterium habana</name>
    <dbReference type="NCBI Taxonomy" id="1784"/>
    <lineage>
        <taxon>Bacteria</taxon>
        <taxon>Bacillati</taxon>
        <taxon>Actinomycetota</taxon>
        <taxon>Actinomycetes</taxon>
        <taxon>Mycobacteriales</taxon>
        <taxon>Mycobacteriaceae</taxon>
        <taxon>Mycobacterium</taxon>
        <taxon>Mycobacterium simiae complex</taxon>
    </lineage>
</organism>
<reference evidence="1 2" key="1">
    <citation type="submission" date="2019-09" db="EMBL/GenBank/DDBJ databases">
        <title>Report of infection by Mycobacterium simiae a patient suffering from pulmonary tuberculosis.</title>
        <authorList>
            <person name="Mohanty P.S."/>
            <person name="Bansal A.K."/>
            <person name="Singh H."/>
            <person name="Sharma S."/>
            <person name="Patil S.A."/>
            <person name="Upadhaya P."/>
            <person name="Singh P.K."/>
            <person name="Kumar D."/>
            <person name="Kumar S."/>
            <person name="Singh R.K."/>
            <person name="Chaudhary B."/>
        </authorList>
    </citation>
    <scope>NUCLEOTIDE SEQUENCE [LARGE SCALE GENOMIC DNA]</scope>
    <source>
        <strain evidence="1 2">JAL-560-SIM</strain>
    </source>
</reference>
<evidence type="ECO:0000313" key="2">
    <source>
        <dbReference type="Proteomes" id="UP000324701"/>
    </source>
</evidence>
<sequence length="109" mass="12494">MRVHLGDWWARDDAGKTTAHRVGAVFPDLRHESAGDGRPRPDVMLDYDYSYWIPLCECGIPAPASGRSEYPAMFSTFMPWGDHERCSACEVLSPLFESWISEGQFRRRQ</sequence>
<keyword evidence="2" id="KW-1185">Reference proteome</keyword>
<dbReference type="Proteomes" id="UP000324701">
    <property type="component" value="Unassembled WGS sequence"/>
</dbReference>
<proteinExistence type="predicted"/>
<protein>
    <submittedName>
        <fullName evidence="1">Uncharacterized protein</fullName>
    </submittedName>
</protein>
<dbReference type="AlphaFoldDB" id="A0A5B1BN35"/>
<gene>
    <name evidence="1" type="ORF">F0Q45_19315</name>
</gene>
<comment type="caution">
    <text evidence="1">The sequence shown here is derived from an EMBL/GenBank/DDBJ whole genome shotgun (WGS) entry which is preliminary data.</text>
</comment>
<accession>A0A5B1BN35</accession>
<name>A0A5B1BN35_MYCSI</name>
<dbReference type="EMBL" id="VTZN01000140">
    <property type="protein sequence ID" value="KAA1248664.1"/>
    <property type="molecule type" value="Genomic_DNA"/>
</dbReference>
<evidence type="ECO:0000313" key="1">
    <source>
        <dbReference type="EMBL" id="KAA1248664.1"/>
    </source>
</evidence>